<keyword evidence="2" id="KW-1185">Reference proteome</keyword>
<name>B9XN66_PEDPL</name>
<dbReference type="STRING" id="320771.Cflav_PD1824"/>
<dbReference type="Proteomes" id="UP000003688">
    <property type="component" value="Unassembled WGS sequence"/>
</dbReference>
<protein>
    <submittedName>
        <fullName evidence="1">Uncharacterized protein</fullName>
    </submittedName>
</protein>
<proteinExistence type="predicted"/>
<comment type="caution">
    <text evidence="1">The sequence shown here is derived from an EMBL/GenBank/DDBJ whole genome shotgun (WGS) entry which is preliminary data.</text>
</comment>
<sequence>MRFVFLEFCLPEQIFASIHLGPTRFQDGLLALNSTVYGQVKSKNVRPNWLNGQVKHRNFWSW</sequence>
<organism evidence="1 2">
    <name type="scientific">Pedosphaera parvula (strain Ellin514)</name>
    <dbReference type="NCBI Taxonomy" id="320771"/>
    <lineage>
        <taxon>Bacteria</taxon>
        <taxon>Pseudomonadati</taxon>
        <taxon>Verrucomicrobiota</taxon>
        <taxon>Pedosphaerae</taxon>
        <taxon>Pedosphaerales</taxon>
        <taxon>Pedosphaeraceae</taxon>
        <taxon>Pedosphaera</taxon>
    </lineage>
</organism>
<evidence type="ECO:0000313" key="1">
    <source>
        <dbReference type="EMBL" id="EEF58728.1"/>
    </source>
</evidence>
<dbReference type="AlphaFoldDB" id="B9XN66"/>
<dbReference type="EMBL" id="ABOX02000038">
    <property type="protein sequence ID" value="EEF58728.1"/>
    <property type="molecule type" value="Genomic_DNA"/>
</dbReference>
<reference evidence="1 2" key="1">
    <citation type="journal article" date="2011" name="J. Bacteriol.">
        <title>Genome sequence of 'Pedosphaera parvula' Ellin514, an aerobic Verrucomicrobial isolate from pasture soil.</title>
        <authorList>
            <person name="Kant R."/>
            <person name="van Passel M.W."/>
            <person name="Sangwan P."/>
            <person name="Palva A."/>
            <person name="Lucas S."/>
            <person name="Copeland A."/>
            <person name="Lapidus A."/>
            <person name="Glavina Del Rio T."/>
            <person name="Dalin E."/>
            <person name="Tice H."/>
            <person name="Bruce D."/>
            <person name="Goodwin L."/>
            <person name="Pitluck S."/>
            <person name="Chertkov O."/>
            <person name="Larimer F.W."/>
            <person name="Land M.L."/>
            <person name="Hauser L."/>
            <person name="Brettin T.S."/>
            <person name="Detter J.C."/>
            <person name="Han S."/>
            <person name="de Vos W.M."/>
            <person name="Janssen P.H."/>
            <person name="Smidt H."/>
        </authorList>
    </citation>
    <scope>NUCLEOTIDE SEQUENCE [LARGE SCALE GENOMIC DNA]</scope>
    <source>
        <strain evidence="1 2">Ellin514</strain>
    </source>
</reference>
<accession>B9XN66</accession>
<evidence type="ECO:0000313" key="2">
    <source>
        <dbReference type="Proteomes" id="UP000003688"/>
    </source>
</evidence>
<gene>
    <name evidence="1" type="ORF">Cflav_PD1824</name>
</gene>